<dbReference type="GO" id="GO:0006046">
    <property type="term" value="P:N-acetylglucosamine catabolic process"/>
    <property type="evidence" value="ECO:0007669"/>
    <property type="project" value="TreeGrafter"/>
</dbReference>
<dbReference type="Proteomes" id="UP000001423">
    <property type="component" value="Chromosome"/>
</dbReference>
<feature type="binding site" evidence="6">
    <location>
        <begin position="242"/>
        <end position="243"/>
    </location>
    <ligand>
        <name>substrate</name>
    </ligand>
</feature>
<feature type="binding site" evidence="6">
    <location>
        <position position="274"/>
    </location>
    <ligand>
        <name>substrate</name>
    </ligand>
</feature>
<evidence type="ECO:0000256" key="5">
    <source>
        <dbReference type="PIRSR" id="PIRSR038994-1"/>
    </source>
</evidence>
<accession>Q7V4C1</accession>
<evidence type="ECO:0000256" key="4">
    <source>
        <dbReference type="PIRNR" id="PIRNR038994"/>
    </source>
</evidence>
<comment type="similarity">
    <text evidence="1 4">Belongs to the metallo-dependent hydrolases superfamily. NagA family.</text>
</comment>
<feature type="binding site" evidence="6">
    <location>
        <position position="250"/>
    </location>
    <ligand>
        <name>substrate</name>
    </ligand>
</feature>
<evidence type="ECO:0000256" key="6">
    <source>
        <dbReference type="PIRSR" id="PIRSR038994-2"/>
    </source>
</evidence>
<keyword evidence="4" id="KW-0119">Carbohydrate metabolism</keyword>
<dbReference type="AlphaFoldDB" id="Q7V4C1"/>
<reference evidence="8 9" key="1">
    <citation type="journal article" date="2003" name="Nature">
        <title>Genome divergence in two Prochlorococcus ecotypes reflects oceanic niche differentiation.</title>
        <authorList>
            <person name="Rocap G."/>
            <person name="Larimer F.W."/>
            <person name="Lamerdin J.E."/>
            <person name="Malfatti S."/>
            <person name="Chain P."/>
            <person name="Ahlgren N.A."/>
            <person name="Arellano A."/>
            <person name="Coleman M."/>
            <person name="Hauser L."/>
            <person name="Hess W.R."/>
            <person name="Johnson Z.I."/>
            <person name="Land M.L."/>
            <person name="Lindell D."/>
            <person name="Post A.F."/>
            <person name="Regala W."/>
            <person name="Shah M."/>
            <person name="Shaw S.L."/>
            <person name="Steglich C."/>
            <person name="Sullivan M.B."/>
            <person name="Ting C.S."/>
            <person name="Tolonen A."/>
            <person name="Webb E.A."/>
            <person name="Zinser E.R."/>
            <person name="Chisholm S.W."/>
        </authorList>
    </citation>
    <scope>NUCLEOTIDE SEQUENCE [LARGE SCALE GENOMIC DNA]</scope>
    <source>
        <strain evidence="9">MIT 9313</strain>
    </source>
</reference>
<dbReference type="HOGENOM" id="CLU_032482_2_0_3"/>
<gene>
    <name evidence="8" type="ordered locus">PMT_2039</name>
</gene>
<sequence length="401" mass="43855">MTTMPWSRTSTAWPPPMHRITHIRLPEPLNKAVDTKLWWMAVDEHERVLSVQPMADGSAMDGESWQGDWLSPMGIDLQINGGLGLAFPELTAKDIPQLLKLLDRLWQDGVQAICPTVVSCGVAALRQSLTVLHAAREQHCPQRCELLGAHLEGPFLATARHGAHPLEHLCAPSLRALDERIRGFEQDISLMTLAPELPGSSEVIERLRTLGIVICLGHSNADGEASADAFSQGVGMLTHSFNAMPGLHHRAAGPVGEACMHGEIAMGLIADGVHVDPTMAVLLQRLAPQQLILVSDSLAPYGLKDGKYRWDERVLLVEKGTCRLEDGTLAGVTLPLLEGSRRLATWSGEPAAAIWAATMAPRQVMGNGRTLDELLVNQPLTDLLRWQWKPDTEELIWKHAA</sequence>
<comment type="cofactor">
    <cofactor evidence="7">
        <name>a divalent metal cation</name>
        <dbReference type="ChEBI" id="CHEBI:60240"/>
    </cofactor>
    <text evidence="7">Binds 1 divalent metal cation per subunit.</text>
</comment>
<dbReference type="SUPFAM" id="SSF51556">
    <property type="entry name" value="Metallo-dependent hydrolases"/>
    <property type="match status" value="1"/>
</dbReference>
<dbReference type="PANTHER" id="PTHR11113">
    <property type="entry name" value="N-ACETYLGLUCOSAMINE-6-PHOSPHATE DEACETYLASE"/>
    <property type="match status" value="1"/>
</dbReference>
<dbReference type="PIRSF" id="PIRSF038994">
    <property type="entry name" value="NagA"/>
    <property type="match status" value="1"/>
</dbReference>
<evidence type="ECO:0000256" key="3">
    <source>
        <dbReference type="ARBA" id="ARBA00022801"/>
    </source>
</evidence>
<dbReference type="RefSeq" id="WP_011131404.1">
    <property type="nucleotide sequence ID" value="NC_005071.1"/>
</dbReference>
<dbReference type="EMBL" id="BX548175">
    <property type="protein sequence ID" value="CAE22213.1"/>
    <property type="molecule type" value="Genomic_DNA"/>
</dbReference>
<feature type="binding site" evidence="7">
    <location>
        <position position="218"/>
    </location>
    <ligand>
        <name>Zn(2+)</name>
        <dbReference type="ChEBI" id="CHEBI:29105"/>
    </ligand>
</feature>
<keyword evidence="3 4" id="KW-0378">Hydrolase</keyword>
<dbReference type="GO" id="GO:0046872">
    <property type="term" value="F:metal ion binding"/>
    <property type="evidence" value="ECO:0007669"/>
    <property type="project" value="UniProtKB-KW"/>
</dbReference>
<protein>
    <submittedName>
        <fullName evidence="8">N-acetylglucosamine-6-phosphate deacetylase</fullName>
        <ecNumber evidence="8">3.5.1.25</ecNumber>
    </submittedName>
</protein>
<dbReference type="PANTHER" id="PTHR11113:SF14">
    <property type="entry name" value="N-ACETYLGLUCOSAMINE-6-PHOSPHATE DEACETYLASE"/>
    <property type="match status" value="1"/>
</dbReference>
<evidence type="ECO:0000256" key="2">
    <source>
        <dbReference type="ARBA" id="ARBA00022723"/>
    </source>
</evidence>
<evidence type="ECO:0000313" key="9">
    <source>
        <dbReference type="Proteomes" id="UP000001423"/>
    </source>
</evidence>
<feature type="binding site" evidence="6">
    <location>
        <begin position="329"/>
        <end position="331"/>
    </location>
    <ligand>
        <name>substrate</name>
    </ligand>
</feature>
<evidence type="ECO:0000313" key="8">
    <source>
        <dbReference type="EMBL" id="CAE22213.1"/>
    </source>
</evidence>
<dbReference type="Gene3D" id="3.20.20.140">
    <property type="entry name" value="Metal-dependent hydrolases"/>
    <property type="match status" value="1"/>
</dbReference>
<keyword evidence="2 7" id="KW-0479">Metal-binding</keyword>
<evidence type="ECO:0000256" key="7">
    <source>
        <dbReference type="PIRSR" id="PIRSR038994-3"/>
    </source>
</evidence>
<organism evidence="8 9">
    <name type="scientific">Prochlorococcus marinus (strain MIT 9313)</name>
    <dbReference type="NCBI Taxonomy" id="74547"/>
    <lineage>
        <taxon>Bacteria</taxon>
        <taxon>Bacillati</taxon>
        <taxon>Cyanobacteriota</taxon>
        <taxon>Cyanophyceae</taxon>
        <taxon>Synechococcales</taxon>
        <taxon>Prochlorococcaceae</taxon>
        <taxon>Prochlorococcus</taxon>
    </lineage>
</organism>
<keyword evidence="9" id="KW-1185">Reference proteome</keyword>
<name>Q7V4C1_PROMM</name>
<feature type="binding site" evidence="7">
    <location>
        <position position="239"/>
    </location>
    <ligand>
        <name>Zn(2+)</name>
        <dbReference type="ChEBI" id="CHEBI:29105"/>
    </ligand>
</feature>
<dbReference type="eggNOG" id="COG1820">
    <property type="taxonomic scope" value="Bacteria"/>
</dbReference>
<dbReference type="KEGG" id="pmt:PMT_2039"/>
<proteinExistence type="inferred from homology"/>
<dbReference type="InterPro" id="IPR003764">
    <property type="entry name" value="GlcNAc_6-P_deAcase"/>
</dbReference>
<feature type="binding site" evidence="6">
    <location>
        <position position="163"/>
    </location>
    <ligand>
        <name>substrate</name>
    </ligand>
</feature>
<feature type="active site" description="Proton donor/acceptor" evidence="5">
    <location>
        <position position="296"/>
    </location>
</feature>
<dbReference type="EC" id="3.5.1.25" evidence="8"/>
<feature type="binding site" evidence="7">
    <location>
        <position position="152"/>
    </location>
    <ligand>
        <name>Zn(2+)</name>
        <dbReference type="ChEBI" id="CHEBI:29105"/>
    </ligand>
</feature>
<dbReference type="GO" id="GO:0008448">
    <property type="term" value="F:N-acetylglucosamine-6-phosphate deacetylase activity"/>
    <property type="evidence" value="ECO:0007669"/>
    <property type="project" value="UniProtKB-EC"/>
</dbReference>
<evidence type="ECO:0000256" key="1">
    <source>
        <dbReference type="ARBA" id="ARBA00010716"/>
    </source>
</evidence>
<dbReference type="InterPro" id="IPR032466">
    <property type="entry name" value="Metal_Hydrolase"/>
</dbReference>